<dbReference type="GO" id="GO:0043190">
    <property type="term" value="C:ATP-binding cassette (ABC) transporter complex"/>
    <property type="evidence" value="ECO:0007669"/>
    <property type="project" value="InterPro"/>
</dbReference>
<dbReference type="PANTHER" id="PTHR30477">
    <property type="entry name" value="ABC-TRANSPORTER METAL-BINDING PROTEIN"/>
    <property type="match status" value="1"/>
</dbReference>
<comment type="subcellular location">
    <subcellularLocation>
        <location evidence="6">Cell membrane</location>
        <topology evidence="6">Multi-pass membrane protein</topology>
    </subcellularLocation>
    <subcellularLocation>
        <location evidence="1">Membrane</location>
        <topology evidence="1">Multi-pass membrane protein</topology>
    </subcellularLocation>
</comment>
<feature type="transmembrane region" description="Helical" evidence="7">
    <location>
        <begin position="34"/>
        <end position="57"/>
    </location>
</feature>
<dbReference type="GO" id="GO:0010043">
    <property type="term" value="P:response to zinc ion"/>
    <property type="evidence" value="ECO:0007669"/>
    <property type="project" value="TreeGrafter"/>
</dbReference>
<dbReference type="SUPFAM" id="SSF81345">
    <property type="entry name" value="ABC transporter involved in vitamin B12 uptake, BtuC"/>
    <property type="match status" value="1"/>
</dbReference>
<comment type="similarity">
    <text evidence="2 6">Belongs to the ABC-3 integral membrane protein family.</text>
</comment>
<feature type="transmembrane region" description="Helical" evidence="7">
    <location>
        <begin position="199"/>
        <end position="217"/>
    </location>
</feature>
<feature type="transmembrane region" description="Helical" evidence="7">
    <location>
        <begin position="137"/>
        <end position="155"/>
    </location>
</feature>
<sequence length="278" mass="30190">MSQLIQILGLPFLSCMIMGFILGYLGIHVLKREVIFIDIALAQVAAVGAIVAHLVFHAHHDSLLSYLCSLAAVFSVAAFYALLRTTIVQISLEAIIGISYAIAAAAALFLVGVAPGGHLHIQQILSGSLLWTSWRDVTLALLLFSVVGLSLYLIRKPLTDISNNYQRTLNKSSREVFWDFLFYLLLGTVITFSVQTAGIVVVFAYLIIPATISAIFSSRLGLQLIIIWIAAILASIMGLLFAYYLDFSIGPAIALFLGGELIIVALINKFRQVSCTLG</sequence>
<dbReference type="Proteomes" id="UP000051861">
    <property type="component" value="Unassembled WGS sequence"/>
</dbReference>
<feature type="transmembrane region" description="Helical" evidence="7">
    <location>
        <begin position="224"/>
        <end position="243"/>
    </location>
</feature>
<keyword evidence="6" id="KW-0813">Transport</keyword>
<dbReference type="Pfam" id="PF00950">
    <property type="entry name" value="ABC-3"/>
    <property type="match status" value="1"/>
</dbReference>
<proteinExistence type="inferred from homology"/>
<evidence type="ECO:0000256" key="2">
    <source>
        <dbReference type="ARBA" id="ARBA00008034"/>
    </source>
</evidence>
<dbReference type="InterPro" id="IPR001626">
    <property type="entry name" value="ABC_TroCD"/>
</dbReference>
<keyword evidence="5 7" id="KW-0472">Membrane</keyword>
<keyword evidence="4 7" id="KW-1133">Transmembrane helix</keyword>
<dbReference type="PANTHER" id="PTHR30477:SF19">
    <property type="entry name" value="METAL ABC TRANSPORTER PERMEASE"/>
    <property type="match status" value="1"/>
</dbReference>
<accession>A0A0S7Y5C7</accession>
<feature type="transmembrane region" description="Helical" evidence="7">
    <location>
        <begin position="176"/>
        <end position="193"/>
    </location>
</feature>
<organism evidence="8 9">
    <name type="scientific">candidate division WOR-1 bacterium DG_54_3</name>
    <dbReference type="NCBI Taxonomy" id="1703775"/>
    <lineage>
        <taxon>Bacteria</taxon>
        <taxon>Bacillati</taxon>
        <taxon>Saganbacteria</taxon>
    </lineage>
</organism>
<dbReference type="InterPro" id="IPR037294">
    <property type="entry name" value="ABC_BtuC-like"/>
</dbReference>
<name>A0A0S7Y5C7_UNCSA</name>
<feature type="transmembrane region" description="Helical" evidence="7">
    <location>
        <begin position="63"/>
        <end position="83"/>
    </location>
</feature>
<comment type="caution">
    <text evidence="8">The sequence shown here is derived from an EMBL/GenBank/DDBJ whole genome shotgun (WGS) entry which is preliminary data.</text>
</comment>
<evidence type="ECO:0000256" key="7">
    <source>
        <dbReference type="SAM" id="Phobius"/>
    </source>
</evidence>
<evidence type="ECO:0000313" key="9">
    <source>
        <dbReference type="Proteomes" id="UP000051861"/>
    </source>
</evidence>
<evidence type="ECO:0008006" key="10">
    <source>
        <dbReference type="Google" id="ProtNLM"/>
    </source>
</evidence>
<feature type="transmembrane region" description="Helical" evidence="7">
    <location>
        <begin position="249"/>
        <end position="267"/>
    </location>
</feature>
<dbReference type="GO" id="GO:0055085">
    <property type="term" value="P:transmembrane transport"/>
    <property type="evidence" value="ECO:0007669"/>
    <property type="project" value="InterPro"/>
</dbReference>
<gene>
    <name evidence="8" type="ORF">AMJ44_02950</name>
</gene>
<evidence type="ECO:0000256" key="6">
    <source>
        <dbReference type="RuleBase" id="RU003943"/>
    </source>
</evidence>
<keyword evidence="3 6" id="KW-0812">Transmembrane</keyword>
<reference evidence="8 9" key="1">
    <citation type="journal article" date="2015" name="Microbiome">
        <title>Genomic resolution of linkages in carbon, nitrogen, and sulfur cycling among widespread estuary sediment bacteria.</title>
        <authorList>
            <person name="Baker B.J."/>
            <person name="Lazar C.S."/>
            <person name="Teske A.P."/>
            <person name="Dick G.J."/>
        </authorList>
    </citation>
    <scope>NUCLEOTIDE SEQUENCE [LARGE SCALE GENOMIC DNA]</scope>
    <source>
        <strain evidence="8">DG_54_3</strain>
    </source>
</reference>
<evidence type="ECO:0000256" key="1">
    <source>
        <dbReference type="ARBA" id="ARBA00004141"/>
    </source>
</evidence>
<evidence type="ECO:0000313" key="8">
    <source>
        <dbReference type="EMBL" id="KPJ69679.1"/>
    </source>
</evidence>
<dbReference type="Gene3D" id="1.10.3470.10">
    <property type="entry name" value="ABC transporter involved in vitamin B12 uptake, BtuC"/>
    <property type="match status" value="1"/>
</dbReference>
<feature type="transmembrane region" description="Helical" evidence="7">
    <location>
        <begin position="95"/>
        <end position="117"/>
    </location>
</feature>
<feature type="transmembrane region" description="Helical" evidence="7">
    <location>
        <begin position="6"/>
        <end position="27"/>
    </location>
</feature>
<evidence type="ECO:0000256" key="5">
    <source>
        <dbReference type="ARBA" id="ARBA00023136"/>
    </source>
</evidence>
<evidence type="ECO:0000256" key="4">
    <source>
        <dbReference type="ARBA" id="ARBA00022989"/>
    </source>
</evidence>
<evidence type="ECO:0000256" key="3">
    <source>
        <dbReference type="ARBA" id="ARBA00022692"/>
    </source>
</evidence>
<dbReference type="EMBL" id="LIZX01000017">
    <property type="protein sequence ID" value="KPJ69679.1"/>
    <property type="molecule type" value="Genomic_DNA"/>
</dbReference>
<dbReference type="AlphaFoldDB" id="A0A0S7Y5C7"/>
<protein>
    <recommendedName>
        <fullName evidence="10">ABC transporter</fullName>
    </recommendedName>
</protein>